<name>A0ABV8P3N7_9BURK</name>
<feature type="domain" description="HTH iclR-type" evidence="2">
    <location>
        <begin position="10"/>
        <end position="73"/>
    </location>
</feature>
<evidence type="ECO:0000256" key="1">
    <source>
        <dbReference type="ARBA" id="ARBA00023125"/>
    </source>
</evidence>
<feature type="domain" description="IclR-ED" evidence="3">
    <location>
        <begin position="74"/>
        <end position="253"/>
    </location>
</feature>
<dbReference type="EMBL" id="JBHSBV010000007">
    <property type="protein sequence ID" value="MFC4202937.1"/>
    <property type="molecule type" value="Genomic_DNA"/>
</dbReference>
<dbReference type="RefSeq" id="WP_217965329.1">
    <property type="nucleotide sequence ID" value="NZ_JAHTBN010000006.1"/>
</dbReference>
<dbReference type="PROSITE" id="PS51078">
    <property type="entry name" value="ICLR_ED"/>
    <property type="match status" value="1"/>
</dbReference>
<evidence type="ECO:0000259" key="3">
    <source>
        <dbReference type="PROSITE" id="PS51078"/>
    </source>
</evidence>
<dbReference type="SMART" id="SM00346">
    <property type="entry name" value="HTH_ICLR"/>
    <property type="match status" value="1"/>
</dbReference>
<dbReference type="Proteomes" id="UP001595848">
    <property type="component" value="Unassembled WGS sequence"/>
</dbReference>
<accession>A0ABV8P3N7</accession>
<dbReference type="InterPro" id="IPR050707">
    <property type="entry name" value="HTH_MetabolicPath_Reg"/>
</dbReference>
<dbReference type="InterPro" id="IPR014757">
    <property type="entry name" value="Tscrpt_reg_IclR_C"/>
</dbReference>
<sequence>MTASGEVAGTQVVRRIGLLLRAIATRNRDGVRLVDLVKAVELDQSTAHRLLKALAVEGIVRQDAESKRYHLGALIYECGLAIKPEFDIRLAAKNALRRIAAFTEDTVYLVARNQHESVCLDRIEGNYPVKVLTLDTGGRRPLGTNASGLAILGSLRQDEIDLIIAHNESAYSKYGDMNAQRVRRELEAFWQRGYVSITIAAGTATVGLPILAPGGDPLAAIAVAAIESRMSPERQEQIAKFVRKEIAGIGVPA</sequence>
<proteinExistence type="predicted"/>
<comment type="caution">
    <text evidence="4">The sequence shown here is derived from an EMBL/GenBank/DDBJ whole genome shotgun (WGS) entry which is preliminary data.</text>
</comment>
<dbReference type="Pfam" id="PF01614">
    <property type="entry name" value="IclR_C"/>
    <property type="match status" value="1"/>
</dbReference>
<evidence type="ECO:0000313" key="4">
    <source>
        <dbReference type="EMBL" id="MFC4202937.1"/>
    </source>
</evidence>
<evidence type="ECO:0000313" key="5">
    <source>
        <dbReference type="Proteomes" id="UP001595848"/>
    </source>
</evidence>
<dbReference type="PANTHER" id="PTHR30136:SF39">
    <property type="entry name" value="TRANSCRIPTIONAL REGULATORY PROTEIN"/>
    <property type="match status" value="1"/>
</dbReference>
<keyword evidence="5" id="KW-1185">Reference proteome</keyword>
<protein>
    <submittedName>
        <fullName evidence="4">IclR family transcriptional regulator</fullName>
    </submittedName>
</protein>
<keyword evidence="1" id="KW-0238">DNA-binding</keyword>
<dbReference type="PROSITE" id="PS51077">
    <property type="entry name" value="HTH_ICLR"/>
    <property type="match status" value="1"/>
</dbReference>
<gene>
    <name evidence="4" type="ORF">ACFOY1_18455</name>
</gene>
<organism evidence="4 5">
    <name type="scientific">Candidimonas humi</name>
    <dbReference type="NCBI Taxonomy" id="683355"/>
    <lineage>
        <taxon>Bacteria</taxon>
        <taxon>Pseudomonadati</taxon>
        <taxon>Pseudomonadota</taxon>
        <taxon>Betaproteobacteria</taxon>
        <taxon>Burkholderiales</taxon>
        <taxon>Alcaligenaceae</taxon>
        <taxon>Candidimonas</taxon>
    </lineage>
</organism>
<dbReference type="InterPro" id="IPR005471">
    <property type="entry name" value="Tscrpt_reg_IclR_N"/>
</dbReference>
<evidence type="ECO:0000259" key="2">
    <source>
        <dbReference type="PROSITE" id="PS51077"/>
    </source>
</evidence>
<reference evidence="5" key="1">
    <citation type="journal article" date="2019" name="Int. J. Syst. Evol. Microbiol.">
        <title>The Global Catalogue of Microorganisms (GCM) 10K type strain sequencing project: providing services to taxonomists for standard genome sequencing and annotation.</title>
        <authorList>
            <consortium name="The Broad Institute Genomics Platform"/>
            <consortium name="The Broad Institute Genome Sequencing Center for Infectious Disease"/>
            <person name="Wu L."/>
            <person name="Ma J."/>
        </authorList>
    </citation>
    <scope>NUCLEOTIDE SEQUENCE [LARGE SCALE GENOMIC DNA]</scope>
    <source>
        <strain evidence="5">LMG 24813</strain>
    </source>
</reference>
<dbReference type="Pfam" id="PF09339">
    <property type="entry name" value="HTH_IclR"/>
    <property type="match status" value="1"/>
</dbReference>
<dbReference type="PANTHER" id="PTHR30136">
    <property type="entry name" value="HELIX-TURN-HELIX TRANSCRIPTIONAL REGULATOR, ICLR FAMILY"/>
    <property type="match status" value="1"/>
</dbReference>